<evidence type="ECO:0000256" key="5">
    <source>
        <dbReference type="PROSITE-ProRule" id="PRU01240"/>
    </source>
</evidence>
<evidence type="ECO:0000313" key="10">
    <source>
        <dbReference type="Proteomes" id="UP000001058"/>
    </source>
</evidence>
<evidence type="ECO:0000256" key="7">
    <source>
        <dbReference type="SAM" id="Phobius"/>
    </source>
</evidence>
<evidence type="ECO:0000256" key="4">
    <source>
        <dbReference type="ARBA" id="ARBA00022825"/>
    </source>
</evidence>
<dbReference type="RefSeq" id="XP_002947652.1">
    <property type="nucleotide sequence ID" value="XM_002947606.1"/>
</dbReference>
<dbReference type="OrthoDB" id="545034at2759"/>
<dbReference type="PANTHER" id="PTHR43399">
    <property type="entry name" value="SUBTILISIN-RELATED"/>
    <property type="match status" value="1"/>
</dbReference>
<dbReference type="SUPFAM" id="SSF52743">
    <property type="entry name" value="Subtilisin-like"/>
    <property type="match status" value="1"/>
</dbReference>
<organism evidence="10">
    <name type="scientific">Volvox carteri f. nagariensis</name>
    <dbReference type="NCBI Taxonomy" id="3068"/>
    <lineage>
        <taxon>Eukaryota</taxon>
        <taxon>Viridiplantae</taxon>
        <taxon>Chlorophyta</taxon>
        <taxon>core chlorophytes</taxon>
        <taxon>Chlorophyceae</taxon>
        <taxon>CS clade</taxon>
        <taxon>Chlamydomonadales</taxon>
        <taxon>Volvocaceae</taxon>
        <taxon>Volvox</taxon>
    </lineage>
</organism>
<keyword evidence="10" id="KW-1185">Reference proteome</keyword>
<dbReference type="PRINTS" id="PR00723">
    <property type="entry name" value="SUBTILISIN"/>
</dbReference>
<feature type="transmembrane region" description="Helical" evidence="7">
    <location>
        <begin position="95"/>
        <end position="117"/>
    </location>
</feature>
<feature type="active site" description="Charge relay system" evidence="5">
    <location>
        <position position="292"/>
    </location>
</feature>
<dbReference type="Proteomes" id="UP000001058">
    <property type="component" value="Unassembled WGS sequence"/>
</dbReference>
<dbReference type="Gene3D" id="3.40.50.200">
    <property type="entry name" value="Peptidase S8/S53 domain"/>
    <property type="match status" value="1"/>
</dbReference>
<feature type="region of interest" description="Disordered" evidence="6">
    <location>
        <begin position="1"/>
        <end position="24"/>
    </location>
</feature>
<dbReference type="Pfam" id="PF00082">
    <property type="entry name" value="Peptidase_S8"/>
    <property type="match status" value="1"/>
</dbReference>
<feature type="region of interest" description="Disordered" evidence="6">
    <location>
        <begin position="37"/>
        <end position="57"/>
    </location>
</feature>
<dbReference type="eggNOG" id="KOG1153">
    <property type="taxonomic scope" value="Eukaryota"/>
</dbReference>
<feature type="active site" description="Charge relay system" evidence="5">
    <location>
        <position position="617"/>
    </location>
</feature>
<keyword evidence="7" id="KW-0812">Transmembrane</keyword>
<feature type="compositionally biased region" description="Pro residues" evidence="6">
    <location>
        <begin position="346"/>
        <end position="367"/>
    </location>
</feature>
<comment type="similarity">
    <text evidence="1 5">Belongs to the peptidase S8 family.</text>
</comment>
<dbReference type="GO" id="GO:0006508">
    <property type="term" value="P:proteolysis"/>
    <property type="evidence" value="ECO:0007669"/>
    <property type="project" value="UniProtKB-KW"/>
</dbReference>
<dbReference type="InterPro" id="IPR034204">
    <property type="entry name" value="PfSUB1-like_cat_dom"/>
</dbReference>
<proteinExistence type="inferred from homology"/>
<dbReference type="EMBL" id="GL378328">
    <property type="protein sequence ID" value="EFJ51185.1"/>
    <property type="molecule type" value="Genomic_DNA"/>
</dbReference>
<dbReference type="PROSITE" id="PS00136">
    <property type="entry name" value="SUBTILASE_ASP"/>
    <property type="match status" value="1"/>
</dbReference>
<sequence>MLSPKDSGAEIGEPNPLFDKEQPGSVRAVIGNLSGDVAAAPSPPVEDPNAGQKMGHFKYGTSFSVPNTKETAKDEGNNSSTRTSGFKAWVSKHPFMFAGLAVLGVLGLLAVIIVPSVCGTIGCKIKKDGAHEDPPGSLRVMVRFTQADATVKQLLPLLSKYFNSSKFNSSGLEVLQFDSPEMLKQVKKLLQDRYSAILDLLVDDFVMRISPTINGGTRQNSTSPPSTGDQSSGTTPGGNSTGRRLQVTDKYPYDDTVSDPLETQMWHLEAVSAAQAWAVTRGVKEVIVAVMDTGIDIDHTDLNESIWRNVKEIPNNGIDDDGNGYIDDYMGYDFAGPCSVDWRSSIPPPAPPLPSPPPVPRPPSPRPPPRRLRSLLQSRSQPLRPPPTRPLPSPPSPAPSPPVPVDRINQQGRCGADANPRPDASDTGHGTHVAGLVAAVRGNGQGGSGLAPRIKVMALKVADPTGAFYASNVMAAYDYALRMGAHVVSNSFGPLRPNFNPNDYDKADDAKKYRLYERAVQPLAQKGVLLVAAAGNENGNLDDLRKVNMNYLPCTLDLPNVLCVAASSPDGRLWSETQWNQQVGTNYGKMSVDIAAPGSRILSTLPGNRYDLKTGSSMATPLVSAAAALVLSVLGSSDGNYFQASRVKTILLETGDTRPGLEVGSQRTLNAARAVQSAAALSISGAFLLAPMIVNVSAVSGALVRAYSEEYYRVSATARDTLQAAPTTSLTPSPALSIAGLTPMAIAARSASSQFRGFKIVGNDVVVAVRAKVLLTTRGSYTLNLYTTAPLPRVSLTLGQRQVSWNATSTRNMYQAVVSVNTVPGWYEFELLYGNGGNEGIDLNWLRPGQTAYGPLPEDWIFTASMAPATPLPYVPRDLPSATNSPASEVAVSPGGWQVLWSTMSPPPPDSDIPINSVADPAGARVFNPTFLASLSNPLQYFPYSVFVDELNFLNNVTMVTALAGGGVDPRQADARVVSAAASGPVYGIATTYIQSPVDAPLTVAFRVTCVQCSLYIDGVLFHETIDTSITPGSANPPPVSTRITPCITLDPVRTNNTVRPATRPRHALQVRFAARTRVPAAGLLVQQAACVPGQALPTTFANVRDIAAPGPWYQAAGASAPSSPGSIQCDMWDYEVIGQAGYMGLGSIPRPEDFPPAARFRLPNSRASITPCSPFGAFCPARLNFTTRPAVFQSLGYGDTNPYSSQSRAPNTTSLAGNYRQILAVEWHGVGAWTRLQLVDGSAALPPDGSAVVIDGSFFAPAP</sequence>
<evidence type="ECO:0000256" key="6">
    <source>
        <dbReference type="SAM" id="MobiDB-lite"/>
    </source>
</evidence>
<dbReference type="InParanoid" id="D8TMU0"/>
<dbReference type="InterPro" id="IPR051048">
    <property type="entry name" value="Peptidase_S8/S53_subtilisin"/>
</dbReference>
<feature type="region of interest" description="Disordered" evidence="6">
    <location>
        <begin position="213"/>
        <end position="254"/>
    </location>
</feature>
<dbReference type="GO" id="GO:0004252">
    <property type="term" value="F:serine-type endopeptidase activity"/>
    <property type="evidence" value="ECO:0007669"/>
    <property type="project" value="UniProtKB-UniRule"/>
</dbReference>
<dbReference type="KEGG" id="vcn:VOLCADRAFT_88007"/>
<evidence type="ECO:0000256" key="3">
    <source>
        <dbReference type="ARBA" id="ARBA00022801"/>
    </source>
</evidence>
<feature type="compositionally biased region" description="Polar residues" evidence="6">
    <location>
        <begin position="213"/>
        <end position="230"/>
    </location>
</feature>
<evidence type="ECO:0000259" key="8">
    <source>
        <dbReference type="Pfam" id="PF00082"/>
    </source>
</evidence>
<keyword evidence="3 5" id="KW-0378">Hydrolase</keyword>
<dbReference type="PANTHER" id="PTHR43399:SF4">
    <property type="entry name" value="CELL WALL-ASSOCIATED PROTEASE"/>
    <property type="match status" value="1"/>
</dbReference>
<feature type="region of interest" description="Disordered" evidence="6">
    <location>
        <begin position="63"/>
        <end position="82"/>
    </location>
</feature>
<dbReference type="GeneID" id="9620741"/>
<evidence type="ECO:0000313" key="9">
    <source>
        <dbReference type="EMBL" id="EFJ51185.1"/>
    </source>
</evidence>
<feature type="domain" description="Peptidase S8/S53" evidence="8">
    <location>
        <begin position="284"/>
        <end position="655"/>
    </location>
</feature>
<dbReference type="InterPro" id="IPR022398">
    <property type="entry name" value="Peptidase_S8_His-AS"/>
</dbReference>
<dbReference type="AlphaFoldDB" id="D8TMU0"/>
<keyword evidence="2 5" id="KW-0645">Protease</keyword>
<feature type="region of interest" description="Disordered" evidence="6">
    <location>
        <begin position="343"/>
        <end position="430"/>
    </location>
</feature>
<gene>
    <name evidence="9" type="ORF">VOLCADRAFT_88007</name>
</gene>
<evidence type="ECO:0000256" key="2">
    <source>
        <dbReference type="ARBA" id="ARBA00022670"/>
    </source>
</evidence>
<accession>D8TMU0</accession>
<feature type="compositionally biased region" description="Pro residues" evidence="6">
    <location>
        <begin position="383"/>
        <end position="404"/>
    </location>
</feature>
<dbReference type="PROSITE" id="PS51892">
    <property type="entry name" value="SUBTILASE"/>
    <property type="match status" value="1"/>
</dbReference>
<keyword evidence="4 5" id="KW-0720">Serine protease</keyword>
<dbReference type="PROSITE" id="PS00137">
    <property type="entry name" value="SUBTILASE_HIS"/>
    <property type="match status" value="1"/>
</dbReference>
<reference evidence="9 10" key="1">
    <citation type="journal article" date="2010" name="Science">
        <title>Genomic analysis of organismal complexity in the multicellular green alga Volvox carteri.</title>
        <authorList>
            <person name="Prochnik S.E."/>
            <person name="Umen J."/>
            <person name="Nedelcu A.M."/>
            <person name="Hallmann A."/>
            <person name="Miller S.M."/>
            <person name="Nishii I."/>
            <person name="Ferris P."/>
            <person name="Kuo A."/>
            <person name="Mitros T."/>
            <person name="Fritz-Laylin L.K."/>
            <person name="Hellsten U."/>
            <person name="Chapman J."/>
            <person name="Simakov O."/>
            <person name="Rensing S.A."/>
            <person name="Terry A."/>
            <person name="Pangilinan J."/>
            <person name="Kapitonov V."/>
            <person name="Jurka J."/>
            <person name="Salamov A."/>
            <person name="Shapiro H."/>
            <person name="Schmutz J."/>
            <person name="Grimwood J."/>
            <person name="Lindquist E."/>
            <person name="Lucas S."/>
            <person name="Grigoriev I.V."/>
            <person name="Schmitt R."/>
            <person name="Kirk D."/>
            <person name="Rokhsar D.S."/>
        </authorList>
    </citation>
    <scope>NUCLEOTIDE SEQUENCE [LARGE SCALE GENOMIC DNA]</scope>
    <source>
        <strain evidence="10">f. Nagariensis / Eve</strain>
    </source>
</reference>
<protein>
    <recommendedName>
        <fullName evidence="8">Peptidase S8/S53 domain-containing protein</fullName>
    </recommendedName>
</protein>
<dbReference type="InterPro" id="IPR000209">
    <property type="entry name" value="Peptidase_S8/S53_dom"/>
</dbReference>
<evidence type="ECO:0000256" key="1">
    <source>
        <dbReference type="ARBA" id="ARBA00011073"/>
    </source>
</evidence>
<dbReference type="InterPro" id="IPR023827">
    <property type="entry name" value="Peptidase_S8_Asp-AS"/>
</dbReference>
<name>D8TMU0_VOLCA</name>
<feature type="active site" description="Charge relay system" evidence="5">
    <location>
        <position position="429"/>
    </location>
</feature>
<dbReference type="CDD" id="cd07473">
    <property type="entry name" value="Peptidases_S8_Subtilisin_like"/>
    <property type="match status" value="1"/>
</dbReference>
<keyword evidence="7" id="KW-1133">Transmembrane helix</keyword>
<keyword evidence="7" id="KW-0472">Membrane</keyword>
<dbReference type="InterPro" id="IPR015500">
    <property type="entry name" value="Peptidase_S8_subtilisin-rel"/>
</dbReference>
<dbReference type="InterPro" id="IPR036852">
    <property type="entry name" value="Peptidase_S8/S53_dom_sf"/>
</dbReference>